<evidence type="ECO:0000313" key="3">
    <source>
        <dbReference type="Proteomes" id="UP000319663"/>
    </source>
</evidence>
<reference evidence="2 3" key="1">
    <citation type="submission" date="2019-06" db="EMBL/GenBank/DDBJ databases">
        <title>Wine fermentation using esterase from Monascus purpureus.</title>
        <authorList>
            <person name="Geng C."/>
            <person name="Zhang Y."/>
        </authorList>
    </citation>
    <scope>NUCLEOTIDE SEQUENCE [LARGE SCALE GENOMIC DNA]</scope>
    <source>
        <strain evidence="2">HQ1</strain>
    </source>
</reference>
<proteinExistence type="predicted"/>
<dbReference type="Proteomes" id="UP000319663">
    <property type="component" value="Unassembled WGS sequence"/>
</dbReference>
<dbReference type="EMBL" id="VIFY01000148">
    <property type="protein sequence ID" value="TQB69525.1"/>
    <property type="molecule type" value="Genomic_DNA"/>
</dbReference>
<sequence>MEYRSVQLLLDTRVAIHQNPVTAQLYPYTPKISNLILLENESNPVVEVLGHLIKQCRPPLLADGIAVYLVMYGYSGGVSTQSQKHTKESPHSTVPPFYNDPVRARYVSTSSPGRASEREMWSDLQKDQVDDVFHSPLLGVS</sequence>
<dbReference type="AlphaFoldDB" id="A0A507QQN6"/>
<organism evidence="2 3">
    <name type="scientific">Monascus purpureus</name>
    <name type="common">Red mold</name>
    <name type="synonym">Monascus anka</name>
    <dbReference type="NCBI Taxonomy" id="5098"/>
    <lineage>
        <taxon>Eukaryota</taxon>
        <taxon>Fungi</taxon>
        <taxon>Dikarya</taxon>
        <taxon>Ascomycota</taxon>
        <taxon>Pezizomycotina</taxon>
        <taxon>Eurotiomycetes</taxon>
        <taxon>Eurotiomycetidae</taxon>
        <taxon>Eurotiales</taxon>
        <taxon>Aspergillaceae</taxon>
        <taxon>Monascus</taxon>
    </lineage>
</organism>
<keyword evidence="3" id="KW-1185">Reference proteome</keyword>
<feature type="region of interest" description="Disordered" evidence="1">
    <location>
        <begin position="79"/>
        <end position="122"/>
    </location>
</feature>
<protein>
    <submittedName>
        <fullName evidence="2">Uncharacterized protein</fullName>
    </submittedName>
</protein>
<evidence type="ECO:0000313" key="2">
    <source>
        <dbReference type="EMBL" id="TQB69525.1"/>
    </source>
</evidence>
<comment type="caution">
    <text evidence="2">The sequence shown here is derived from an EMBL/GenBank/DDBJ whole genome shotgun (WGS) entry which is preliminary data.</text>
</comment>
<name>A0A507QQN6_MONPU</name>
<gene>
    <name evidence="2" type="ORF">MPDQ_001700</name>
</gene>
<dbReference type="OrthoDB" id="4161589at2759"/>
<evidence type="ECO:0000256" key="1">
    <source>
        <dbReference type="SAM" id="MobiDB-lite"/>
    </source>
</evidence>
<accession>A0A507QQN6</accession>